<reference evidence="2" key="1">
    <citation type="submission" date="2022-06" db="EMBL/GenBank/DDBJ databases">
        <authorList>
            <person name="Berger JAMES D."/>
            <person name="Berger JAMES D."/>
        </authorList>
    </citation>
    <scope>NUCLEOTIDE SEQUENCE [LARGE SCALE GENOMIC DNA]</scope>
</reference>
<evidence type="ECO:0000313" key="3">
    <source>
        <dbReference type="WBParaSite" id="TREG1_32010.1"/>
    </source>
</evidence>
<dbReference type="AlphaFoldDB" id="A0AA85JPA0"/>
<feature type="chain" id="PRO_5041735830" evidence="1">
    <location>
        <begin position="21"/>
        <end position="88"/>
    </location>
</feature>
<evidence type="ECO:0000313" key="2">
    <source>
        <dbReference type="Proteomes" id="UP000050795"/>
    </source>
</evidence>
<protein>
    <submittedName>
        <fullName evidence="3">Uncharacterized protein</fullName>
    </submittedName>
</protein>
<keyword evidence="1" id="KW-0732">Signal</keyword>
<feature type="signal peptide" evidence="1">
    <location>
        <begin position="1"/>
        <end position="20"/>
    </location>
</feature>
<reference evidence="3" key="2">
    <citation type="submission" date="2023-11" db="UniProtKB">
        <authorList>
            <consortium name="WormBaseParasite"/>
        </authorList>
    </citation>
    <scope>IDENTIFICATION</scope>
</reference>
<sequence length="88" mass="9921">MKITTILILLMLFVVQFGNANLVALSKDNNINCEPIACKSTKSELLGEKEKKKKPLTKPSQIDQTTQYLSKDKRWLNIILGVLSALFK</sequence>
<keyword evidence="2" id="KW-1185">Reference proteome</keyword>
<dbReference type="WBParaSite" id="TREG1_32010.1">
    <property type="protein sequence ID" value="TREG1_32010.1"/>
    <property type="gene ID" value="TREG1_32010"/>
</dbReference>
<organism evidence="2 3">
    <name type="scientific">Trichobilharzia regenti</name>
    <name type="common">Nasal bird schistosome</name>
    <dbReference type="NCBI Taxonomy" id="157069"/>
    <lineage>
        <taxon>Eukaryota</taxon>
        <taxon>Metazoa</taxon>
        <taxon>Spiralia</taxon>
        <taxon>Lophotrochozoa</taxon>
        <taxon>Platyhelminthes</taxon>
        <taxon>Trematoda</taxon>
        <taxon>Digenea</taxon>
        <taxon>Strigeidida</taxon>
        <taxon>Schistosomatoidea</taxon>
        <taxon>Schistosomatidae</taxon>
        <taxon>Trichobilharzia</taxon>
    </lineage>
</organism>
<name>A0AA85JPA0_TRIRE</name>
<proteinExistence type="predicted"/>
<dbReference type="Proteomes" id="UP000050795">
    <property type="component" value="Unassembled WGS sequence"/>
</dbReference>
<evidence type="ECO:0000256" key="1">
    <source>
        <dbReference type="SAM" id="SignalP"/>
    </source>
</evidence>
<accession>A0AA85JPA0</accession>